<dbReference type="GO" id="GO:0003682">
    <property type="term" value="F:chromatin binding"/>
    <property type="evidence" value="ECO:0007669"/>
    <property type="project" value="TreeGrafter"/>
</dbReference>
<evidence type="ECO:0000256" key="3">
    <source>
        <dbReference type="SAM" id="MobiDB-lite"/>
    </source>
</evidence>
<gene>
    <name evidence="5" type="ORF">CUMW_242040</name>
</gene>
<dbReference type="GO" id="GO:1990414">
    <property type="term" value="P:replication-born double-strand break repair via sister chromatid exchange"/>
    <property type="evidence" value="ECO:0007669"/>
    <property type="project" value="TreeGrafter"/>
</dbReference>
<comment type="caution">
    <text evidence="5">The sequence shown here is derived from an EMBL/GenBank/DDBJ whole genome shotgun (WGS) entry which is preliminary data.</text>
</comment>
<proteinExistence type="predicted"/>
<dbReference type="AlphaFoldDB" id="A0A2H5QLR7"/>
<organism evidence="5 6">
    <name type="scientific">Citrus unshiu</name>
    <name type="common">Satsuma mandarin</name>
    <name type="synonym">Citrus nobilis var. unshiu</name>
    <dbReference type="NCBI Taxonomy" id="55188"/>
    <lineage>
        <taxon>Eukaryota</taxon>
        <taxon>Viridiplantae</taxon>
        <taxon>Streptophyta</taxon>
        <taxon>Embryophyta</taxon>
        <taxon>Tracheophyta</taxon>
        <taxon>Spermatophyta</taxon>
        <taxon>Magnoliopsida</taxon>
        <taxon>eudicotyledons</taxon>
        <taxon>Gunneridae</taxon>
        <taxon>Pentapetalae</taxon>
        <taxon>rosids</taxon>
        <taxon>malvids</taxon>
        <taxon>Sapindales</taxon>
        <taxon>Rutaceae</taxon>
        <taxon>Aurantioideae</taxon>
        <taxon>Citrus</taxon>
    </lineage>
</organism>
<dbReference type="InterPro" id="IPR006910">
    <property type="entry name" value="Rad21_Rec8_N"/>
</dbReference>
<comment type="subcellular location">
    <subcellularLocation>
        <location evidence="1">Nucleus</location>
    </subcellularLocation>
</comment>
<evidence type="ECO:0000256" key="2">
    <source>
        <dbReference type="ARBA" id="ARBA00023242"/>
    </source>
</evidence>
<evidence type="ECO:0000313" key="6">
    <source>
        <dbReference type="Proteomes" id="UP000236630"/>
    </source>
</evidence>
<protein>
    <recommendedName>
        <fullName evidence="4">Rad21/Rec8-like protein N-terminal domain-containing protein</fullName>
    </recommendedName>
</protein>
<name>A0A2H5QLR7_CITUN</name>
<dbReference type="STRING" id="55188.A0A2H5QLR7"/>
<evidence type="ECO:0000259" key="4">
    <source>
        <dbReference type="Pfam" id="PF04825"/>
    </source>
</evidence>
<keyword evidence="6" id="KW-1185">Reference proteome</keyword>
<evidence type="ECO:0000256" key="1">
    <source>
        <dbReference type="ARBA" id="ARBA00004123"/>
    </source>
</evidence>
<reference evidence="5 6" key="1">
    <citation type="journal article" date="2017" name="Front. Genet.">
        <title>Draft sequencing of the heterozygous diploid genome of Satsuma (Citrus unshiu Marc.) using a hybrid assembly approach.</title>
        <authorList>
            <person name="Shimizu T."/>
            <person name="Tanizawa Y."/>
            <person name="Mochizuki T."/>
            <person name="Nagasaki H."/>
            <person name="Yoshioka T."/>
            <person name="Toyoda A."/>
            <person name="Fujiyama A."/>
            <person name="Kaminuma E."/>
            <person name="Nakamura Y."/>
        </authorList>
    </citation>
    <scope>NUCLEOTIDE SEQUENCE [LARGE SCALE GENOMIC DNA]</scope>
    <source>
        <strain evidence="6">cv. Miyagawa wase</strain>
    </source>
</reference>
<dbReference type="PANTHER" id="PTHR12585">
    <property type="entry name" value="SCC1 / RAD21 FAMILY MEMBER"/>
    <property type="match status" value="1"/>
</dbReference>
<dbReference type="GO" id="GO:0005634">
    <property type="term" value="C:nucleus"/>
    <property type="evidence" value="ECO:0007669"/>
    <property type="project" value="UniProtKB-SubCell"/>
</dbReference>
<dbReference type="EMBL" id="BDQV01000495">
    <property type="protein sequence ID" value="GAY65551.1"/>
    <property type="molecule type" value="Genomic_DNA"/>
</dbReference>
<feature type="region of interest" description="Disordered" evidence="3">
    <location>
        <begin position="209"/>
        <end position="229"/>
    </location>
</feature>
<evidence type="ECO:0000313" key="5">
    <source>
        <dbReference type="EMBL" id="GAY65551.1"/>
    </source>
</evidence>
<accession>A0A2H5QLR7</accession>
<keyword evidence="2" id="KW-0539">Nucleus</keyword>
<dbReference type="InterPro" id="IPR039781">
    <property type="entry name" value="Rad21/Rec8-like"/>
</dbReference>
<feature type="region of interest" description="Disordered" evidence="3">
    <location>
        <begin position="546"/>
        <end position="630"/>
    </location>
</feature>
<feature type="domain" description="Rad21/Rec8-like protein N-terminal" evidence="4">
    <location>
        <begin position="1"/>
        <end position="93"/>
    </location>
</feature>
<dbReference type="Pfam" id="PF04825">
    <property type="entry name" value="Rad21_Rec8_N"/>
    <property type="match status" value="1"/>
</dbReference>
<dbReference type="CDD" id="cd21793">
    <property type="entry name" value="Rad21_Rec8_M_AtSYN1-like"/>
    <property type="match status" value="1"/>
</dbReference>
<sequence>MFYSRSLLSRKGPLGAIWVAAYCFKRLKKAQVFETNIPSSVDEILEEELDVMTYRVLAYLLLGLVRIYSKKVEYLFDDCNDAMVKINNFLVSEKSMKNLGNLCAPYCSITLPESFELDAFDLEILEDMSGENAVPLEQITLKDGASAAAGKDHYSLSKYCCKEYAAWDDSFSGDYSPADDIFSSHLMEIGMVVSATYSNLNANMENLQSNNDGGVTEPIEPVGEKHQTNEDMKAAETAQSEKRLEKLQDNSFHGVEEESLDPIKLCGKDHHSDGEQTMVPDIAQLEKETCQATSKDINKNITMLQASTEKLCEHEVPQVCSGVEMCYGSKEELPKQVELSGEEHHSNTEQMKVMEISSRNNECQVMKREDPLSVTVDATPQSKFLEASGATTPEFMVVQTPATKECARISRKRKCCFDDVTVFPNDVMRQCIQDASDLVSKRRKVPRTVLAAWKASRISNLSQGFLLPLLPCISLELRAFLCQERLKIPETAKSMELLEQELPTVHKSLEKMAITSGTPIGRSSQNMGIAPNTRTGISLEKMAVAPGTPTGRSSEKMVVAPETPTGGSSEKMVVAPETPTDGSSEKMVVAPETPTCRSPEKRAFAPDTPTGRSSEKMAVAPATPTGRSSETMAIAPDTLTVKSSELIAMTIESPIFLSVPSRSFETPENAHSIAVETLADSYATPKKDLASSKDEDFDLIFMNEESNFGEVDRQESYGFSARTRMVAKYLHRRFSCHKERREDEAIKLLPLLEGRTVKETARIFYEILVCSICVLESFLCPTCWVVFSMLQKFTFLVGLIYY</sequence>
<dbReference type="Proteomes" id="UP000236630">
    <property type="component" value="Unassembled WGS sequence"/>
</dbReference>
<dbReference type="GO" id="GO:0008278">
    <property type="term" value="C:cohesin complex"/>
    <property type="evidence" value="ECO:0007669"/>
    <property type="project" value="InterPro"/>
</dbReference>
<dbReference type="GO" id="GO:0007062">
    <property type="term" value="P:sister chromatid cohesion"/>
    <property type="evidence" value="ECO:0007669"/>
    <property type="project" value="InterPro"/>
</dbReference>
<dbReference type="PANTHER" id="PTHR12585:SF73">
    <property type="entry name" value="SISTER CHROMATID COHESION 1 PROTEIN 2"/>
    <property type="match status" value="1"/>
</dbReference>